<evidence type="ECO:0000313" key="3">
    <source>
        <dbReference type="Proteomes" id="UP001327027"/>
    </source>
</evidence>
<sequence>MKTRKSNKINLKKLTIAKITVDTMNAVKGGSSTPATEELGHCRATSPGHGRPCVQLY</sequence>
<protein>
    <submittedName>
        <fullName evidence="2">Class I lanthipeptide</fullName>
    </submittedName>
</protein>
<proteinExistence type="predicted"/>
<gene>
    <name evidence="2" type="ORF">U6A24_17545</name>
</gene>
<organism evidence="2 3">
    <name type="scientific">Aquimarina gracilis</name>
    <dbReference type="NCBI Taxonomy" id="874422"/>
    <lineage>
        <taxon>Bacteria</taxon>
        <taxon>Pseudomonadati</taxon>
        <taxon>Bacteroidota</taxon>
        <taxon>Flavobacteriia</taxon>
        <taxon>Flavobacteriales</taxon>
        <taxon>Flavobacteriaceae</taxon>
        <taxon>Aquimarina</taxon>
    </lineage>
</organism>
<evidence type="ECO:0000256" key="1">
    <source>
        <dbReference type="SAM" id="MobiDB-lite"/>
    </source>
</evidence>
<dbReference type="RefSeq" id="WP_324181307.1">
    <property type="nucleotide sequence ID" value="NZ_JAYKLX010000008.1"/>
</dbReference>
<evidence type="ECO:0000313" key="2">
    <source>
        <dbReference type="EMBL" id="MEB3347284.1"/>
    </source>
</evidence>
<comment type="caution">
    <text evidence="2">The sequence shown here is derived from an EMBL/GenBank/DDBJ whole genome shotgun (WGS) entry which is preliminary data.</text>
</comment>
<dbReference type="EMBL" id="JAYKLX010000008">
    <property type="protein sequence ID" value="MEB3347284.1"/>
    <property type="molecule type" value="Genomic_DNA"/>
</dbReference>
<dbReference type="NCBIfam" id="NF038153">
    <property type="entry name" value="lant_leader_L1a"/>
    <property type="match status" value="1"/>
</dbReference>
<reference evidence="2 3" key="1">
    <citation type="journal article" date="2013" name="Int. J. Syst. Evol. Microbiol.">
        <title>Aquimarina gracilis sp. nov., isolated from the gut microflora of a mussel, Mytilus coruscus, and emended description of Aquimarina spongiae.</title>
        <authorList>
            <person name="Park S.C."/>
            <person name="Choe H.N."/>
            <person name="Baik K.S."/>
            <person name="Seong C.N."/>
        </authorList>
    </citation>
    <scope>NUCLEOTIDE SEQUENCE [LARGE SCALE GENOMIC DNA]</scope>
    <source>
        <strain evidence="2 3">PSC32</strain>
    </source>
</reference>
<name>A0ABU5ZZG1_9FLAO</name>
<keyword evidence="3" id="KW-1185">Reference proteome</keyword>
<dbReference type="Proteomes" id="UP001327027">
    <property type="component" value="Unassembled WGS sequence"/>
</dbReference>
<feature type="region of interest" description="Disordered" evidence="1">
    <location>
        <begin position="29"/>
        <end position="57"/>
    </location>
</feature>
<accession>A0ABU5ZZG1</accession>
<dbReference type="InterPro" id="IPR058238">
    <property type="entry name" value="Lant_leader_dom"/>
</dbReference>